<gene>
    <name evidence="1" type="ORF">Ctaglu_46830</name>
</gene>
<proteinExistence type="predicted"/>
<dbReference type="OrthoDB" id="9794280at2"/>
<sequence length="114" mass="13403">MKHTHQRNIKIVNELMGYCYNHGSENIHIDINKENEKVIIFIKAQTLTISKEDLELLEISLNAQRCHEMEEYYWNLTGDNDSYSELTLVGMMIDEAHITYVDGEYLEILLTRIP</sequence>
<dbReference type="Proteomes" id="UP000287872">
    <property type="component" value="Unassembled WGS sequence"/>
</dbReference>
<name>A0A401UU31_9CLOT</name>
<accession>A0A401UU31</accession>
<evidence type="ECO:0000313" key="1">
    <source>
        <dbReference type="EMBL" id="GCD13060.1"/>
    </source>
</evidence>
<keyword evidence="2" id="KW-1185">Reference proteome</keyword>
<dbReference type="EMBL" id="BHYK01000054">
    <property type="protein sequence ID" value="GCD13060.1"/>
    <property type="molecule type" value="Genomic_DNA"/>
</dbReference>
<dbReference type="RefSeq" id="WP_125006267.1">
    <property type="nucleotide sequence ID" value="NZ_BHYK01000054.1"/>
</dbReference>
<reference evidence="1 2" key="1">
    <citation type="submission" date="2018-11" db="EMBL/GenBank/DDBJ databases">
        <title>Genome sequencing and assembly of Clostridium tagluense strain A121.</title>
        <authorList>
            <person name="Murakami T."/>
            <person name="Segawa T."/>
            <person name="Shcherbakova V.A."/>
            <person name="Mori H."/>
            <person name="Yoshimura Y."/>
        </authorList>
    </citation>
    <scope>NUCLEOTIDE SEQUENCE [LARGE SCALE GENOMIC DNA]</scope>
    <source>
        <strain evidence="1 2">A121</strain>
    </source>
</reference>
<evidence type="ECO:0000313" key="2">
    <source>
        <dbReference type="Proteomes" id="UP000287872"/>
    </source>
</evidence>
<organism evidence="1 2">
    <name type="scientific">Clostridium tagluense</name>
    <dbReference type="NCBI Taxonomy" id="360422"/>
    <lineage>
        <taxon>Bacteria</taxon>
        <taxon>Bacillati</taxon>
        <taxon>Bacillota</taxon>
        <taxon>Clostridia</taxon>
        <taxon>Eubacteriales</taxon>
        <taxon>Clostridiaceae</taxon>
        <taxon>Clostridium</taxon>
    </lineage>
</organism>
<dbReference type="AlphaFoldDB" id="A0A401UU31"/>
<comment type="caution">
    <text evidence="1">The sequence shown here is derived from an EMBL/GenBank/DDBJ whole genome shotgun (WGS) entry which is preliminary data.</text>
</comment>
<protein>
    <submittedName>
        <fullName evidence="1">Uncharacterized protein</fullName>
    </submittedName>
</protein>
<dbReference type="GeneID" id="77243945"/>